<dbReference type="AlphaFoldDB" id="A0A2T2XG80"/>
<dbReference type="Pfam" id="PF01751">
    <property type="entry name" value="Toprim"/>
    <property type="match status" value="1"/>
</dbReference>
<comment type="caution">
    <text evidence="2">The sequence shown here is derived from an EMBL/GenBank/DDBJ whole genome shotgun (WGS) entry which is preliminary data.</text>
</comment>
<evidence type="ECO:0000313" key="3">
    <source>
        <dbReference type="Proteomes" id="UP000242972"/>
    </source>
</evidence>
<accession>A0A2T2XG80</accession>
<dbReference type="SMART" id="SM00493">
    <property type="entry name" value="TOPRIM"/>
    <property type="match status" value="1"/>
</dbReference>
<reference evidence="2 3" key="1">
    <citation type="journal article" date="2014" name="BMC Genomics">
        <title>Comparison of environmental and isolate Sulfobacillus genomes reveals diverse carbon, sulfur, nitrogen, and hydrogen metabolisms.</title>
        <authorList>
            <person name="Justice N.B."/>
            <person name="Norman A."/>
            <person name="Brown C.T."/>
            <person name="Singh A."/>
            <person name="Thomas B.C."/>
            <person name="Banfield J.F."/>
        </authorList>
    </citation>
    <scope>NUCLEOTIDE SEQUENCE [LARGE SCALE GENOMIC DNA]</scope>
    <source>
        <strain evidence="2">AMDSBA4</strain>
    </source>
</reference>
<feature type="domain" description="Toprim" evidence="1">
    <location>
        <begin position="4"/>
        <end position="88"/>
    </location>
</feature>
<evidence type="ECO:0000313" key="2">
    <source>
        <dbReference type="EMBL" id="PSR33466.1"/>
    </source>
</evidence>
<name>A0A2T2XG80_9FIRM</name>
<evidence type="ECO:0000259" key="1">
    <source>
        <dbReference type="PROSITE" id="PS50880"/>
    </source>
</evidence>
<organism evidence="2 3">
    <name type="scientific">Sulfobacillus benefaciens</name>
    <dbReference type="NCBI Taxonomy" id="453960"/>
    <lineage>
        <taxon>Bacteria</taxon>
        <taxon>Bacillati</taxon>
        <taxon>Bacillota</taxon>
        <taxon>Clostridia</taxon>
        <taxon>Eubacteriales</taxon>
        <taxon>Clostridiales Family XVII. Incertae Sedis</taxon>
        <taxon>Sulfobacillus</taxon>
    </lineage>
</organism>
<dbReference type="InterPro" id="IPR006171">
    <property type="entry name" value="TOPRIM_dom"/>
</dbReference>
<protein>
    <submittedName>
        <fullName evidence="2">Topoisomerase</fullName>
    </submittedName>
</protein>
<proteinExistence type="predicted"/>
<dbReference type="SUPFAM" id="SSF110455">
    <property type="entry name" value="Toprim domain"/>
    <property type="match status" value="1"/>
</dbReference>
<dbReference type="PANTHER" id="PTHR39156">
    <property type="entry name" value="RIBONUCLEASE M5"/>
    <property type="match status" value="1"/>
</dbReference>
<sequence length="107" mass="12308">MPLPFVVIVEGKNDRHRLQQILSPAVPIYATYGIPGTERLEKLKKEAGHRQVVILTDQDAAGQRIRRMLREVFPDAINIYTKRSYNGVEHTPVDYLAERFRRVGLIP</sequence>
<dbReference type="PANTHER" id="PTHR39156:SF2">
    <property type="entry name" value="DNA PRIMASE (BACTERIAL TYPE) AND SMALL PRIMASE-LIKE PROTEINS"/>
    <property type="match status" value="1"/>
</dbReference>
<gene>
    <name evidence="2" type="ORF">C7B46_09900</name>
</gene>
<dbReference type="Proteomes" id="UP000242972">
    <property type="component" value="Unassembled WGS sequence"/>
</dbReference>
<dbReference type="Gene3D" id="3.40.1360.10">
    <property type="match status" value="1"/>
</dbReference>
<dbReference type="PROSITE" id="PS50880">
    <property type="entry name" value="TOPRIM"/>
    <property type="match status" value="1"/>
</dbReference>
<keyword evidence="2" id="KW-0413">Isomerase</keyword>
<dbReference type="EMBL" id="PXYW01000020">
    <property type="protein sequence ID" value="PSR33466.1"/>
    <property type="molecule type" value="Genomic_DNA"/>
</dbReference>
<dbReference type="GO" id="GO:0043822">
    <property type="term" value="F:ribonuclease M5 activity"/>
    <property type="evidence" value="ECO:0007669"/>
    <property type="project" value="TreeGrafter"/>
</dbReference>
<dbReference type="GO" id="GO:0016853">
    <property type="term" value="F:isomerase activity"/>
    <property type="evidence" value="ECO:0007669"/>
    <property type="project" value="UniProtKB-KW"/>
</dbReference>
<dbReference type="GO" id="GO:0006364">
    <property type="term" value="P:rRNA processing"/>
    <property type="evidence" value="ECO:0007669"/>
    <property type="project" value="TreeGrafter"/>
</dbReference>